<evidence type="ECO:0008006" key="4">
    <source>
        <dbReference type="Google" id="ProtNLM"/>
    </source>
</evidence>
<sequence length="103" mass="10227">MLQNLIVAVIVVLALLHVCRRYLPAALRRGWANALAQRGVSAALLARLLGVREGCGDGCGSCGGCDSGPQGKAGSTSAGAAGQGGGGASGKPSARVIMLQVQR</sequence>
<dbReference type="InterPro" id="IPR046494">
    <property type="entry name" value="DUF6587"/>
</dbReference>
<protein>
    <recommendedName>
        <fullName evidence="4">FeoB-associated Cys-rich membrane protein</fullName>
    </recommendedName>
</protein>
<gene>
    <name evidence="2" type="ORF">GM655_00070</name>
</gene>
<proteinExistence type="predicted"/>
<dbReference type="RefSeq" id="WP_155432623.1">
    <property type="nucleotide sequence ID" value="NZ_JBHLXK010000001.1"/>
</dbReference>
<reference evidence="2 3" key="1">
    <citation type="submission" date="2019-11" db="EMBL/GenBank/DDBJ databases">
        <title>Type strains purchased from KCTC, JCM and DSMZ.</title>
        <authorList>
            <person name="Lu H."/>
        </authorList>
    </citation>
    <scope>NUCLEOTIDE SEQUENCE [LARGE SCALE GENOMIC DNA]</scope>
    <source>
        <strain evidence="2 3">DSM 103461</strain>
    </source>
</reference>
<dbReference type="Pfam" id="PF20228">
    <property type="entry name" value="DUF6587"/>
    <property type="match status" value="1"/>
</dbReference>
<name>A0ABW9SJ36_9BURK</name>
<evidence type="ECO:0000313" key="2">
    <source>
        <dbReference type="EMBL" id="MTW31213.1"/>
    </source>
</evidence>
<keyword evidence="3" id="KW-1185">Reference proteome</keyword>
<dbReference type="Proteomes" id="UP000735592">
    <property type="component" value="Unassembled WGS sequence"/>
</dbReference>
<accession>A0ABW9SJ36</accession>
<feature type="region of interest" description="Disordered" evidence="1">
    <location>
        <begin position="69"/>
        <end position="94"/>
    </location>
</feature>
<organism evidence="2 3">
    <name type="scientific">Pseudoduganella danionis</name>
    <dbReference type="NCBI Taxonomy" id="1890295"/>
    <lineage>
        <taxon>Bacteria</taxon>
        <taxon>Pseudomonadati</taxon>
        <taxon>Pseudomonadota</taxon>
        <taxon>Betaproteobacteria</taxon>
        <taxon>Burkholderiales</taxon>
        <taxon>Oxalobacteraceae</taxon>
        <taxon>Telluria group</taxon>
        <taxon>Pseudoduganella</taxon>
    </lineage>
</organism>
<evidence type="ECO:0000256" key="1">
    <source>
        <dbReference type="SAM" id="MobiDB-lite"/>
    </source>
</evidence>
<feature type="compositionally biased region" description="Low complexity" evidence="1">
    <location>
        <begin position="69"/>
        <end position="80"/>
    </location>
</feature>
<dbReference type="EMBL" id="WNKW01000001">
    <property type="protein sequence ID" value="MTW31213.1"/>
    <property type="molecule type" value="Genomic_DNA"/>
</dbReference>
<comment type="caution">
    <text evidence="2">The sequence shown here is derived from an EMBL/GenBank/DDBJ whole genome shotgun (WGS) entry which is preliminary data.</text>
</comment>
<evidence type="ECO:0000313" key="3">
    <source>
        <dbReference type="Proteomes" id="UP000735592"/>
    </source>
</evidence>